<comment type="catalytic activity">
    <reaction evidence="10">
        <text>uridine(1498) in 16S rRNA + S-adenosyl-L-methionine = N(3)-methyluridine(1498) in 16S rRNA + S-adenosyl-L-homocysteine + H(+)</text>
        <dbReference type="Rhea" id="RHEA:42920"/>
        <dbReference type="Rhea" id="RHEA-COMP:10283"/>
        <dbReference type="Rhea" id="RHEA-COMP:10284"/>
        <dbReference type="ChEBI" id="CHEBI:15378"/>
        <dbReference type="ChEBI" id="CHEBI:57856"/>
        <dbReference type="ChEBI" id="CHEBI:59789"/>
        <dbReference type="ChEBI" id="CHEBI:65315"/>
        <dbReference type="ChEBI" id="CHEBI:74502"/>
        <dbReference type="EC" id="2.1.1.193"/>
    </reaction>
</comment>
<evidence type="ECO:0000256" key="6">
    <source>
        <dbReference type="ARBA" id="ARBA00022603"/>
    </source>
</evidence>
<evidence type="ECO:0000256" key="3">
    <source>
        <dbReference type="ARBA" id="ARBA00012328"/>
    </source>
</evidence>
<evidence type="ECO:0000313" key="12">
    <source>
        <dbReference type="EMBL" id="CAD9818477.1"/>
    </source>
</evidence>
<evidence type="ECO:0000259" key="11">
    <source>
        <dbReference type="Pfam" id="PF04452"/>
    </source>
</evidence>
<evidence type="ECO:0000256" key="1">
    <source>
        <dbReference type="ARBA" id="ARBA00004496"/>
    </source>
</evidence>
<keyword evidence="8" id="KW-0949">S-adenosyl-L-methionine</keyword>
<evidence type="ECO:0000256" key="5">
    <source>
        <dbReference type="ARBA" id="ARBA00022552"/>
    </source>
</evidence>
<comment type="similarity">
    <text evidence="2">Belongs to the RNA methyltransferase RsmE family.</text>
</comment>
<dbReference type="InterPro" id="IPR029026">
    <property type="entry name" value="tRNA_m1G_MTases_N"/>
</dbReference>
<feature type="domain" description="Ribosomal RNA small subunit methyltransferase E methyltransferase" evidence="11">
    <location>
        <begin position="266"/>
        <end position="467"/>
    </location>
</feature>
<dbReference type="InterPro" id="IPR006700">
    <property type="entry name" value="RsmE"/>
</dbReference>
<dbReference type="EMBL" id="HBHQ01015419">
    <property type="protein sequence ID" value="CAD9818477.1"/>
    <property type="molecule type" value="Transcribed_RNA"/>
</dbReference>
<keyword evidence="6" id="KW-0489">Methyltransferase</keyword>
<reference evidence="12" key="1">
    <citation type="submission" date="2021-01" db="EMBL/GenBank/DDBJ databases">
        <authorList>
            <person name="Corre E."/>
            <person name="Pelletier E."/>
            <person name="Niang G."/>
            <person name="Scheremetjew M."/>
            <person name="Finn R."/>
            <person name="Kale V."/>
            <person name="Holt S."/>
            <person name="Cochrane G."/>
            <person name="Meng A."/>
            <person name="Brown T."/>
            <person name="Cohen L."/>
        </authorList>
    </citation>
    <scope>NUCLEOTIDE SEQUENCE</scope>
    <source>
        <strain evidence="12">CCMP2084</strain>
    </source>
</reference>
<protein>
    <recommendedName>
        <fullName evidence="3">16S rRNA (uracil(1498)-N(3))-methyltransferase</fullName>
        <ecNumber evidence="3">2.1.1.193</ecNumber>
    </recommendedName>
</protein>
<accession>A0A7S2UFY5</accession>
<organism evidence="12">
    <name type="scientific">Attheya septentrionalis</name>
    <dbReference type="NCBI Taxonomy" id="420275"/>
    <lineage>
        <taxon>Eukaryota</taxon>
        <taxon>Sar</taxon>
        <taxon>Stramenopiles</taxon>
        <taxon>Ochrophyta</taxon>
        <taxon>Bacillariophyta</taxon>
        <taxon>Coscinodiscophyceae</taxon>
        <taxon>Chaetocerotophycidae</taxon>
        <taxon>Chaetocerotales</taxon>
        <taxon>Attheyaceae</taxon>
        <taxon>Attheya</taxon>
    </lineage>
</organism>
<gene>
    <name evidence="12" type="ORF">ASEP1449_LOCUS10309</name>
</gene>
<dbReference type="SUPFAM" id="SSF75217">
    <property type="entry name" value="alpha/beta knot"/>
    <property type="match status" value="1"/>
</dbReference>
<evidence type="ECO:0000256" key="10">
    <source>
        <dbReference type="ARBA" id="ARBA00047944"/>
    </source>
</evidence>
<dbReference type="EC" id="2.1.1.193" evidence="3"/>
<name>A0A7S2UFY5_9STRA</name>
<comment type="subcellular location">
    <subcellularLocation>
        <location evidence="1">Cytoplasm</location>
    </subcellularLocation>
</comment>
<dbReference type="InterPro" id="IPR046886">
    <property type="entry name" value="RsmE_MTase_dom"/>
</dbReference>
<evidence type="ECO:0000256" key="4">
    <source>
        <dbReference type="ARBA" id="ARBA00022490"/>
    </source>
</evidence>
<dbReference type="AlphaFoldDB" id="A0A7S2UFY5"/>
<dbReference type="GO" id="GO:0070475">
    <property type="term" value="P:rRNA base methylation"/>
    <property type="evidence" value="ECO:0007669"/>
    <property type="project" value="TreeGrafter"/>
</dbReference>
<dbReference type="InterPro" id="IPR029028">
    <property type="entry name" value="Alpha/beta_knot_MTases"/>
</dbReference>
<dbReference type="PANTHER" id="PTHR30027:SF3">
    <property type="entry name" value="16S RRNA (URACIL(1498)-N(3))-METHYLTRANSFERASE"/>
    <property type="match status" value="1"/>
</dbReference>
<dbReference type="NCBIfam" id="TIGR00046">
    <property type="entry name" value="RsmE family RNA methyltransferase"/>
    <property type="match status" value="1"/>
</dbReference>
<evidence type="ECO:0000256" key="2">
    <source>
        <dbReference type="ARBA" id="ARBA00005528"/>
    </source>
</evidence>
<dbReference type="CDD" id="cd18084">
    <property type="entry name" value="RsmE-like"/>
    <property type="match status" value="1"/>
</dbReference>
<dbReference type="GO" id="GO:0005737">
    <property type="term" value="C:cytoplasm"/>
    <property type="evidence" value="ECO:0007669"/>
    <property type="project" value="UniProtKB-SubCell"/>
</dbReference>
<sequence length="475" mass="52823">MAGKTRPWLCAVISGGLLAYRGAICLLGFATLAGSTVGTTAFPSKVFFRTPKNRESQHLCGSACGLFSLRRQRQSEIETLLTAPTRLETKLNAISDNGNFGKDHDVKGYTKLPRLYVGEFPPVDYARASALLAQNRRVSLTPDQSHYLLNVMRIFGKSGGRKKVSETRLRSEDGVEYDPRLCVRIFDGQNGEWLAQILELHDDETDASNEGTQKQRARRKKISRQVTLYAQCLFQLRKQDQNELTPSENTANETRNRSPIKRSIQPYLFFAPIKKARTKLMIEKSTELGAGKFIPILTDRCDTGALGIEFDKLALQALEAAEQSEKLVVPSVLPNLDCAAYNHDSEHEDCVIWNTESLLEFWSRKSDEGGLSDSIPEGSILMICRERSKENSAKNILQALQIYSREDELGTPHVSFLIGPEGGWSPEEESLFDRYCGEAPRSNVCSISLGPSVLRAETAAMMAVGAWSLYTANLS</sequence>
<keyword evidence="5" id="KW-0698">rRNA processing</keyword>
<evidence type="ECO:0000256" key="9">
    <source>
        <dbReference type="ARBA" id="ARBA00025699"/>
    </source>
</evidence>
<dbReference type="PANTHER" id="PTHR30027">
    <property type="entry name" value="RIBOSOMAL RNA SMALL SUBUNIT METHYLTRANSFERASE E"/>
    <property type="match status" value="1"/>
</dbReference>
<keyword evidence="4" id="KW-0963">Cytoplasm</keyword>
<dbReference type="Gene3D" id="3.40.1280.10">
    <property type="match status" value="1"/>
</dbReference>
<evidence type="ECO:0000256" key="7">
    <source>
        <dbReference type="ARBA" id="ARBA00022679"/>
    </source>
</evidence>
<keyword evidence="7" id="KW-0808">Transferase</keyword>
<dbReference type="GO" id="GO:0070042">
    <property type="term" value="F:rRNA (uridine-N3-)-methyltransferase activity"/>
    <property type="evidence" value="ECO:0007669"/>
    <property type="project" value="TreeGrafter"/>
</dbReference>
<comment type="function">
    <text evidence="9">Specifically methylates the N3 position of the uracil ring of uridine 1498 (m3U1498) in 16S rRNA. Acts on the fully assembled 30S ribosomal subunit.</text>
</comment>
<proteinExistence type="inferred from homology"/>
<evidence type="ECO:0000256" key="8">
    <source>
        <dbReference type="ARBA" id="ARBA00022691"/>
    </source>
</evidence>
<dbReference type="Pfam" id="PF04452">
    <property type="entry name" value="Methyltrans_RNA"/>
    <property type="match status" value="1"/>
</dbReference>